<gene>
    <name evidence="2" type="ORF">HXX76_015345</name>
</gene>
<evidence type="ECO:0000313" key="3">
    <source>
        <dbReference type="Proteomes" id="UP000650467"/>
    </source>
</evidence>
<feature type="region of interest" description="Disordered" evidence="1">
    <location>
        <begin position="240"/>
        <end position="284"/>
    </location>
</feature>
<organism evidence="2 3">
    <name type="scientific">Chlamydomonas incerta</name>
    <dbReference type="NCBI Taxonomy" id="51695"/>
    <lineage>
        <taxon>Eukaryota</taxon>
        <taxon>Viridiplantae</taxon>
        <taxon>Chlorophyta</taxon>
        <taxon>core chlorophytes</taxon>
        <taxon>Chlorophyceae</taxon>
        <taxon>CS clade</taxon>
        <taxon>Chlamydomonadales</taxon>
        <taxon>Chlamydomonadaceae</taxon>
        <taxon>Chlamydomonas</taxon>
    </lineage>
</organism>
<protein>
    <submittedName>
        <fullName evidence="2">Uncharacterized protein</fullName>
    </submittedName>
</protein>
<sequence length="284" mass="29568">MGALVLAGGVTVGLSDPAVEEAVEDMIYNANMLSGSGFGAADTLAGLLWGLSLYFASPLQQLLLFLGKIETQRPSDWIILGLARGPLGLPISDVNEAPGWLSGVAAGVCLASGLAISAVLQAGLGDSIWALSTGTGACLAAGVYEVGRPKRMNREEAAELDDQWRDFVGWANGRLVRSGRCHESELQTAFRKQFPRYRSQDALTDATFRSLVRNWAPDVDRTPNGFYRGVSLKPRVNEFTGQVEGGSGAATPVGSRDPSPTSSVDGEPAAAGSAAAADGSGPQS</sequence>
<comment type="caution">
    <text evidence="2">The sequence shown here is derived from an EMBL/GenBank/DDBJ whole genome shotgun (WGS) entry which is preliminary data.</text>
</comment>
<feature type="compositionally biased region" description="Low complexity" evidence="1">
    <location>
        <begin position="265"/>
        <end position="284"/>
    </location>
</feature>
<reference evidence="2" key="1">
    <citation type="journal article" date="2020" name="bioRxiv">
        <title>Comparative genomics of Chlamydomonas.</title>
        <authorList>
            <person name="Craig R.J."/>
            <person name="Hasan A.R."/>
            <person name="Ness R.W."/>
            <person name="Keightley P.D."/>
        </authorList>
    </citation>
    <scope>NUCLEOTIDE SEQUENCE</scope>
    <source>
        <strain evidence="2">SAG 7.73</strain>
    </source>
</reference>
<dbReference type="EMBL" id="JAEHOC010000080">
    <property type="protein sequence ID" value="KAG2423379.1"/>
    <property type="molecule type" value="Genomic_DNA"/>
</dbReference>
<evidence type="ECO:0000313" key="2">
    <source>
        <dbReference type="EMBL" id="KAG2423379.1"/>
    </source>
</evidence>
<evidence type="ECO:0000256" key="1">
    <source>
        <dbReference type="SAM" id="MobiDB-lite"/>
    </source>
</evidence>
<dbReference type="Proteomes" id="UP000650467">
    <property type="component" value="Unassembled WGS sequence"/>
</dbReference>
<dbReference type="AlphaFoldDB" id="A0A835SJ79"/>
<accession>A0A835SJ79</accession>
<name>A0A835SJ79_CHLIN</name>
<dbReference type="OrthoDB" id="5357at2759"/>
<proteinExistence type="predicted"/>
<keyword evidence="3" id="KW-1185">Reference proteome</keyword>